<dbReference type="EMBL" id="MU796176">
    <property type="protein sequence ID" value="KAJ3804227.1"/>
    <property type="molecule type" value="Genomic_DNA"/>
</dbReference>
<evidence type="ECO:0000313" key="2">
    <source>
        <dbReference type="Proteomes" id="UP001163835"/>
    </source>
</evidence>
<protein>
    <submittedName>
        <fullName evidence="1">Uncharacterized protein</fullName>
    </submittedName>
</protein>
<keyword evidence="2" id="KW-1185">Reference proteome</keyword>
<comment type="caution">
    <text evidence="1">The sequence shown here is derived from an EMBL/GenBank/DDBJ whole genome shotgun (WGS) entry which is preliminary data.</text>
</comment>
<sequence>MDSKLPPNTWLIDSACTKHIIRNKSHFSAYFETPGHSVKGFGESPAIGQGTATFIAHTGKHTSNITLQNALHVPNAPFNLISVGCMT</sequence>
<proteinExistence type="predicted"/>
<dbReference type="Proteomes" id="UP001163835">
    <property type="component" value="Unassembled WGS sequence"/>
</dbReference>
<organism evidence="1 2">
    <name type="scientific">Lentinula aff. lateritia</name>
    <dbReference type="NCBI Taxonomy" id="2804960"/>
    <lineage>
        <taxon>Eukaryota</taxon>
        <taxon>Fungi</taxon>
        <taxon>Dikarya</taxon>
        <taxon>Basidiomycota</taxon>
        <taxon>Agaricomycotina</taxon>
        <taxon>Agaricomycetes</taxon>
        <taxon>Agaricomycetidae</taxon>
        <taxon>Agaricales</taxon>
        <taxon>Marasmiineae</taxon>
        <taxon>Omphalotaceae</taxon>
        <taxon>Lentinula</taxon>
    </lineage>
</organism>
<gene>
    <name evidence="1" type="ORF">F5876DRAFT_53646</name>
</gene>
<feature type="non-terminal residue" evidence="1">
    <location>
        <position position="87"/>
    </location>
</feature>
<reference evidence="1" key="1">
    <citation type="submission" date="2022-09" db="EMBL/GenBank/DDBJ databases">
        <title>A Global Phylogenomic Analysis of the Shiitake Genus Lentinula.</title>
        <authorList>
            <consortium name="DOE Joint Genome Institute"/>
            <person name="Sierra-Patev S."/>
            <person name="Min B."/>
            <person name="Naranjo-Ortiz M."/>
            <person name="Looney B."/>
            <person name="Konkel Z."/>
            <person name="Slot J.C."/>
            <person name="Sakamoto Y."/>
            <person name="Steenwyk J.L."/>
            <person name="Rokas A."/>
            <person name="Carro J."/>
            <person name="Camarero S."/>
            <person name="Ferreira P."/>
            <person name="Molpeceres G."/>
            <person name="Ruiz-Duenas F.J."/>
            <person name="Serrano A."/>
            <person name="Henrissat B."/>
            <person name="Drula E."/>
            <person name="Hughes K.W."/>
            <person name="Mata J.L."/>
            <person name="Ishikawa N.K."/>
            <person name="Vargas-Isla R."/>
            <person name="Ushijima S."/>
            <person name="Smith C.A."/>
            <person name="Ahrendt S."/>
            <person name="Andreopoulos W."/>
            <person name="He G."/>
            <person name="Labutti K."/>
            <person name="Lipzen A."/>
            <person name="Ng V."/>
            <person name="Riley R."/>
            <person name="Sandor L."/>
            <person name="Barry K."/>
            <person name="Martinez A.T."/>
            <person name="Xiao Y."/>
            <person name="Gibbons J.G."/>
            <person name="Terashima K."/>
            <person name="Grigoriev I.V."/>
            <person name="Hibbett D.S."/>
        </authorList>
    </citation>
    <scope>NUCLEOTIDE SEQUENCE</scope>
    <source>
        <strain evidence="1">TMI1499</strain>
    </source>
</reference>
<evidence type="ECO:0000313" key="1">
    <source>
        <dbReference type="EMBL" id="KAJ3804227.1"/>
    </source>
</evidence>
<accession>A0ACC1THS8</accession>
<name>A0ACC1THS8_9AGAR</name>